<dbReference type="RefSeq" id="WP_152201219.1">
    <property type="nucleotide sequence ID" value="NZ_VUKF01000006.1"/>
</dbReference>
<feature type="chain" id="PRO_5029851645" description="Lipoprotein" evidence="1">
    <location>
        <begin position="26"/>
        <end position="208"/>
    </location>
</feature>
<evidence type="ECO:0008006" key="4">
    <source>
        <dbReference type="Google" id="ProtNLM"/>
    </source>
</evidence>
<dbReference type="PROSITE" id="PS51257">
    <property type="entry name" value="PROKAR_LIPOPROTEIN"/>
    <property type="match status" value="1"/>
</dbReference>
<keyword evidence="3" id="KW-1185">Reference proteome</keyword>
<reference evidence="2 3" key="1">
    <citation type="submission" date="2019-10" db="EMBL/GenBank/DDBJ databases">
        <title>Georgenia wutianyii sp. nov. and Georgenia yuyongxinii sp. nov. isolated from plateau pika (Ochotona curzoniae) in the Qinghai-Tibet plateau of China.</title>
        <authorList>
            <person name="Tian Z."/>
        </authorList>
    </citation>
    <scope>NUCLEOTIDE SEQUENCE [LARGE SCALE GENOMIC DNA]</scope>
    <source>
        <strain evidence="2 3">DSM 21501</strain>
    </source>
</reference>
<evidence type="ECO:0000256" key="1">
    <source>
        <dbReference type="SAM" id="SignalP"/>
    </source>
</evidence>
<gene>
    <name evidence="2" type="ORF">GB883_16605</name>
</gene>
<keyword evidence="1" id="KW-0732">Signal</keyword>
<evidence type="ECO:0000313" key="2">
    <source>
        <dbReference type="EMBL" id="KAE8762971.1"/>
    </source>
</evidence>
<accession>A0A7J5UL16</accession>
<protein>
    <recommendedName>
        <fullName evidence="4">Lipoprotein</fullName>
    </recommendedName>
</protein>
<comment type="caution">
    <text evidence="2">The sequence shown here is derived from an EMBL/GenBank/DDBJ whole genome shotgun (WGS) entry which is preliminary data.</text>
</comment>
<dbReference type="EMBL" id="WHJE01000106">
    <property type="protein sequence ID" value="KAE8762971.1"/>
    <property type="molecule type" value="Genomic_DNA"/>
</dbReference>
<sequence>MRMRRVVTGVAAVLLLAGCSESADADGGAGTARPTAGQTPERTAEEVTEAIFGAAGAAEPIAEAEGEILDNGSGRTPARITVEAVTAGPESTLLRFTLYATSGEESVSLQAFNALTPLTADIRDVKIGDPASGTTYAPYLGYETAEEKDEASFCLCSTHPKTIDTDGVHLYATYPALDPSAETATVYVPGFPELEDVPVTRTGEQGGK</sequence>
<organism evidence="2 3">
    <name type="scientific">Georgenia thermotolerans</name>
    <dbReference type="NCBI Taxonomy" id="527326"/>
    <lineage>
        <taxon>Bacteria</taxon>
        <taxon>Bacillati</taxon>
        <taxon>Actinomycetota</taxon>
        <taxon>Actinomycetes</taxon>
        <taxon>Micrococcales</taxon>
        <taxon>Bogoriellaceae</taxon>
        <taxon>Georgenia</taxon>
    </lineage>
</organism>
<feature type="signal peptide" evidence="1">
    <location>
        <begin position="1"/>
        <end position="25"/>
    </location>
</feature>
<dbReference type="AlphaFoldDB" id="A0A7J5UL16"/>
<dbReference type="OrthoDB" id="4827228at2"/>
<dbReference type="Proteomes" id="UP000451860">
    <property type="component" value="Unassembled WGS sequence"/>
</dbReference>
<name>A0A7J5UL16_9MICO</name>
<proteinExistence type="predicted"/>
<evidence type="ECO:0000313" key="3">
    <source>
        <dbReference type="Proteomes" id="UP000451860"/>
    </source>
</evidence>